<dbReference type="AlphaFoldDB" id="G0QQN6"/>
<dbReference type="PRINTS" id="PR00926">
    <property type="entry name" value="MITOCARRIER"/>
</dbReference>
<keyword evidence="9" id="KW-1133">Transmembrane helix</keyword>
<keyword evidence="5" id="KW-0479">Metal-binding</keyword>
<dbReference type="Gene3D" id="1.50.40.10">
    <property type="entry name" value="Mitochondrial carrier domain"/>
    <property type="match status" value="1"/>
</dbReference>
<feature type="domain" description="EF-hand" evidence="14">
    <location>
        <begin position="67"/>
        <end position="102"/>
    </location>
</feature>
<evidence type="ECO:0000256" key="6">
    <source>
        <dbReference type="ARBA" id="ARBA00022737"/>
    </source>
</evidence>
<dbReference type="RefSeq" id="XP_004036454.1">
    <property type="nucleotide sequence ID" value="XM_004036406.1"/>
</dbReference>
<keyword evidence="4 12" id="KW-0812">Transmembrane</keyword>
<evidence type="ECO:0000313" key="16">
    <source>
        <dbReference type="Proteomes" id="UP000008983"/>
    </source>
</evidence>
<sequence>MSNYIFELFSEIDYDQKGFIIKKDIKKFLTTLNYPIIPNQIRQIFQEGDLNNDNKIQIDEFEQLFTNQKSKIQQIFEQIDLNNDGYLNREEIMKTFQKQNFSDQQIEKLVSVLDFDKDNHISLKEFVKFYFLLPSENIKALFDIWERASEINNQEFVSIPIEKDNKVPTQDILIAGAVAGAFSRTVTAPLDRLKTLMQSQTKENSIGIVKGFVNIYQKQGIKGFFRGNGTNVIKIAPETAFQMLLYDKIKAIVSSGRSKQSPFEMFLSGSLAGISSTVLFFPIDIAKTKLALTDSSVYKGLFDCVQKINKQEGLKGLYKGILPTLYGVIPYAGINLTTYQLLRDYYIQNCTESPSPIVLMGCGGISSLCGQVFAYPFSLVRTKLQMQGIPGFKQQYEGMGDCFIKVFKQDGFCGYFRGILPCIMKAMPAVSLSFGVFEYIKKELKQQREEK</sequence>
<dbReference type="PROSITE" id="PS50920">
    <property type="entry name" value="SOLCAR"/>
    <property type="match status" value="3"/>
</dbReference>
<dbReference type="FunFam" id="1.50.40.10:FF:000016">
    <property type="entry name" value="Solute carrier family 25 member 23"/>
    <property type="match status" value="1"/>
</dbReference>
<dbReference type="GO" id="GO:0005509">
    <property type="term" value="F:calcium ion binding"/>
    <property type="evidence" value="ECO:0007669"/>
    <property type="project" value="InterPro"/>
</dbReference>
<evidence type="ECO:0000256" key="10">
    <source>
        <dbReference type="ARBA" id="ARBA00023128"/>
    </source>
</evidence>
<dbReference type="PROSITE" id="PS50222">
    <property type="entry name" value="EF_HAND_2"/>
    <property type="match status" value="3"/>
</dbReference>
<dbReference type="PANTHER" id="PTHR24089">
    <property type="entry name" value="SOLUTE CARRIER FAMILY 25"/>
    <property type="match status" value="1"/>
</dbReference>
<dbReference type="eggNOG" id="KOG0036">
    <property type="taxonomic scope" value="Eukaryota"/>
</dbReference>
<dbReference type="Gene3D" id="1.10.238.10">
    <property type="entry name" value="EF-hand"/>
    <property type="match status" value="2"/>
</dbReference>
<gene>
    <name evidence="15" type="ORF">IMG5_081830</name>
</gene>
<keyword evidence="6" id="KW-0677">Repeat</keyword>
<dbReference type="SUPFAM" id="SSF103506">
    <property type="entry name" value="Mitochondrial carrier"/>
    <property type="match status" value="1"/>
</dbReference>
<dbReference type="OMA" id="VISYAEW"/>
<dbReference type="InterPro" id="IPR002067">
    <property type="entry name" value="MCP"/>
</dbReference>
<dbReference type="GO" id="GO:0055085">
    <property type="term" value="P:transmembrane transport"/>
    <property type="evidence" value="ECO:0007669"/>
    <property type="project" value="InterPro"/>
</dbReference>
<dbReference type="SUPFAM" id="SSF47473">
    <property type="entry name" value="EF-hand"/>
    <property type="match status" value="1"/>
</dbReference>
<dbReference type="OrthoDB" id="270584at2759"/>
<dbReference type="PROSITE" id="PS00018">
    <property type="entry name" value="EF_HAND_1"/>
    <property type="match status" value="2"/>
</dbReference>
<dbReference type="Pfam" id="PF00153">
    <property type="entry name" value="Mito_carr"/>
    <property type="match status" value="3"/>
</dbReference>
<reference evidence="15 16" key="1">
    <citation type="submission" date="2011-07" db="EMBL/GenBank/DDBJ databases">
        <authorList>
            <person name="Coyne R."/>
            <person name="Brami D."/>
            <person name="Johnson J."/>
            <person name="Hostetler J."/>
            <person name="Hannick L."/>
            <person name="Clark T."/>
            <person name="Cassidy-Hanley D."/>
            <person name="Inman J."/>
        </authorList>
    </citation>
    <scope>NUCLEOTIDE SEQUENCE [LARGE SCALE GENOMIC DNA]</scope>
    <source>
        <strain evidence="15 16">G5</strain>
    </source>
</reference>
<comment type="subcellular location">
    <subcellularLocation>
        <location evidence="1">Mitochondrion inner membrane</location>
        <topology evidence="1">Multi-pass membrane protein</topology>
    </subcellularLocation>
</comment>
<evidence type="ECO:0000256" key="12">
    <source>
        <dbReference type="PROSITE-ProRule" id="PRU00282"/>
    </source>
</evidence>
<evidence type="ECO:0000256" key="7">
    <source>
        <dbReference type="ARBA" id="ARBA00022792"/>
    </source>
</evidence>
<comment type="similarity">
    <text evidence="2 13">Belongs to the mitochondrial carrier (TC 2.A.29) family.</text>
</comment>
<dbReference type="Pfam" id="PF13499">
    <property type="entry name" value="EF-hand_7"/>
    <property type="match status" value="2"/>
</dbReference>
<keyword evidence="7" id="KW-0999">Mitochondrion inner membrane</keyword>
<dbReference type="InterPro" id="IPR002048">
    <property type="entry name" value="EF_hand_dom"/>
</dbReference>
<feature type="repeat" description="Solcar" evidence="12">
    <location>
        <begin position="354"/>
        <end position="443"/>
    </location>
</feature>
<evidence type="ECO:0000256" key="5">
    <source>
        <dbReference type="ARBA" id="ARBA00022723"/>
    </source>
</evidence>
<evidence type="ECO:0000256" key="4">
    <source>
        <dbReference type="ARBA" id="ARBA00022692"/>
    </source>
</evidence>
<feature type="repeat" description="Solcar" evidence="12">
    <location>
        <begin position="167"/>
        <end position="252"/>
    </location>
</feature>
<name>G0QQN6_ICHMU</name>
<dbReference type="CDD" id="cd15898">
    <property type="entry name" value="EFh_PI-PLC"/>
    <property type="match status" value="1"/>
</dbReference>
<dbReference type="InParanoid" id="G0QQN6"/>
<dbReference type="GO" id="GO:0005743">
    <property type="term" value="C:mitochondrial inner membrane"/>
    <property type="evidence" value="ECO:0007669"/>
    <property type="project" value="UniProtKB-SubCell"/>
</dbReference>
<evidence type="ECO:0000256" key="3">
    <source>
        <dbReference type="ARBA" id="ARBA00022448"/>
    </source>
</evidence>
<evidence type="ECO:0000256" key="13">
    <source>
        <dbReference type="RuleBase" id="RU000488"/>
    </source>
</evidence>
<evidence type="ECO:0000256" key="9">
    <source>
        <dbReference type="ARBA" id="ARBA00022989"/>
    </source>
</evidence>
<dbReference type="SMART" id="SM00054">
    <property type="entry name" value="EFh"/>
    <property type="match status" value="4"/>
</dbReference>
<keyword evidence="8" id="KW-0106">Calcium</keyword>
<feature type="domain" description="EF-hand" evidence="14">
    <location>
        <begin position="1"/>
        <end position="35"/>
    </location>
</feature>
<dbReference type="GeneID" id="14908633"/>
<evidence type="ECO:0000259" key="14">
    <source>
        <dbReference type="PROSITE" id="PS50222"/>
    </source>
</evidence>
<evidence type="ECO:0000256" key="2">
    <source>
        <dbReference type="ARBA" id="ARBA00006375"/>
    </source>
</evidence>
<keyword evidence="11 12" id="KW-0472">Membrane</keyword>
<evidence type="ECO:0000256" key="11">
    <source>
        <dbReference type="ARBA" id="ARBA00023136"/>
    </source>
</evidence>
<accession>G0QQN6</accession>
<dbReference type="InterPro" id="IPR018247">
    <property type="entry name" value="EF_Hand_1_Ca_BS"/>
</dbReference>
<keyword evidence="16" id="KW-1185">Reference proteome</keyword>
<keyword evidence="10" id="KW-0496">Mitochondrion</keyword>
<evidence type="ECO:0000313" key="15">
    <source>
        <dbReference type="EMBL" id="EGR32468.1"/>
    </source>
</evidence>
<organism evidence="15 16">
    <name type="scientific">Ichthyophthirius multifiliis</name>
    <name type="common">White spot disease agent</name>
    <name type="synonym">Ich</name>
    <dbReference type="NCBI Taxonomy" id="5932"/>
    <lineage>
        <taxon>Eukaryota</taxon>
        <taxon>Sar</taxon>
        <taxon>Alveolata</taxon>
        <taxon>Ciliophora</taxon>
        <taxon>Intramacronucleata</taxon>
        <taxon>Oligohymenophorea</taxon>
        <taxon>Hymenostomatida</taxon>
        <taxon>Ophryoglenina</taxon>
        <taxon>Ichthyophthirius</taxon>
    </lineage>
</organism>
<feature type="domain" description="EF-hand" evidence="14">
    <location>
        <begin position="103"/>
        <end position="136"/>
    </location>
</feature>
<dbReference type="Proteomes" id="UP000008983">
    <property type="component" value="Unassembled WGS sequence"/>
</dbReference>
<proteinExistence type="inferred from homology"/>
<dbReference type="STRING" id="857967.G0QQN6"/>
<feature type="repeat" description="Solcar" evidence="12">
    <location>
        <begin position="260"/>
        <end position="345"/>
    </location>
</feature>
<dbReference type="InterPro" id="IPR011992">
    <property type="entry name" value="EF-hand-dom_pair"/>
</dbReference>
<dbReference type="InterPro" id="IPR018108">
    <property type="entry name" value="MCP_transmembrane"/>
</dbReference>
<keyword evidence="3 13" id="KW-0813">Transport</keyword>
<protein>
    <submittedName>
        <fullName evidence="15">Solute carrier family 25, putative</fullName>
    </submittedName>
</protein>
<dbReference type="EMBL" id="GL983662">
    <property type="protein sequence ID" value="EGR32468.1"/>
    <property type="molecule type" value="Genomic_DNA"/>
</dbReference>
<evidence type="ECO:0000256" key="8">
    <source>
        <dbReference type="ARBA" id="ARBA00022837"/>
    </source>
</evidence>
<dbReference type="InterPro" id="IPR023395">
    <property type="entry name" value="MCP_dom_sf"/>
</dbReference>
<evidence type="ECO:0000256" key="1">
    <source>
        <dbReference type="ARBA" id="ARBA00004448"/>
    </source>
</evidence>